<dbReference type="Gene3D" id="1.10.1170.10">
    <property type="entry name" value="Inhibitor Of Apoptosis Protein (2mihbC-IAP-1), Chain A"/>
    <property type="match status" value="3"/>
</dbReference>
<protein>
    <submittedName>
        <fullName evidence="1">Uncharacterized protein</fullName>
    </submittedName>
</protein>
<dbReference type="GO" id="GO:0005737">
    <property type="term" value="C:cytoplasm"/>
    <property type="evidence" value="ECO:0007669"/>
    <property type="project" value="TreeGrafter"/>
</dbReference>
<evidence type="ECO:0000313" key="2">
    <source>
        <dbReference type="Proteomes" id="UP000549394"/>
    </source>
</evidence>
<dbReference type="AlphaFoldDB" id="A0A7I8VTA8"/>
<sequence>MSESLAACGFYYMQDEDKVKCYKCEIVLYNWIEKDDNPYKIHYKFNADCDHLKEKFGSDNSMQSISSSHEENNSNQLYLYEEEPKYPSMRLFSSRKKSFYQLKWFEESLIEEWATFGYFFEKSDQKKDFINCFFCGLTIIFINSSKETKNPLFWQRKNFNAKFLHEKLFPNCSHMVKKCGRNFNLKDEVSTYFRNDKFISRDGTFNLSREPAKVSEIFNVDPRETRARLDTALLQILVDYGYEWDLLIRSIEIAMKRYYDFENLLQLKSIVDNLVILKTNDVANKLNIPLDLSPASTDFPPKQPRTLQDYKHVNGLITEARRCKNRKKFCSNFANTVIIPCGCLYTCNECANSIIFCAYCGKLIKSTLRVLNMS</sequence>
<evidence type="ECO:0000313" key="1">
    <source>
        <dbReference type="EMBL" id="CAD5119197.1"/>
    </source>
</evidence>
<dbReference type="InterPro" id="IPR001370">
    <property type="entry name" value="BIR_rpt"/>
</dbReference>
<dbReference type="OrthoDB" id="774873at2759"/>
<dbReference type="Gene3D" id="1.10.533.10">
    <property type="entry name" value="Death Domain, Fas"/>
    <property type="match status" value="1"/>
</dbReference>
<dbReference type="InterPro" id="IPR011029">
    <property type="entry name" value="DEATH-like_dom_sf"/>
</dbReference>
<gene>
    <name evidence="1" type="ORF">DGYR_LOCUS7472</name>
</gene>
<reference evidence="1 2" key="1">
    <citation type="submission" date="2020-08" db="EMBL/GenBank/DDBJ databases">
        <authorList>
            <person name="Hejnol A."/>
        </authorList>
    </citation>
    <scope>NUCLEOTIDE SEQUENCE [LARGE SCALE GENOMIC DNA]</scope>
</reference>
<dbReference type="SUPFAM" id="SSF57924">
    <property type="entry name" value="Inhibitor of apoptosis (IAP) repeat"/>
    <property type="match status" value="2"/>
</dbReference>
<name>A0A7I8VTA8_9ANNE</name>
<dbReference type="GO" id="GO:0051726">
    <property type="term" value="P:regulation of cell cycle"/>
    <property type="evidence" value="ECO:0007669"/>
    <property type="project" value="TreeGrafter"/>
</dbReference>
<dbReference type="SMART" id="SM00238">
    <property type="entry name" value="BIR"/>
    <property type="match status" value="1"/>
</dbReference>
<organism evidence="1 2">
    <name type="scientific">Dimorphilus gyrociliatus</name>
    <dbReference type="NCBI Taxonomy" id="2664684"/>
    <lineage>
        <taxon>Eukaryota</taxon>
        <taxon>Metazoa</taxon>
        <taxon>Spiralia</taxon>
        <taxon>Lophotrochozoa</taxon>
        <taxon>Annelida</taxon>
        <taxon>Polychaeta</taxon>
        <taxon>Polychaeta incertae sedis</taxon>
        <taxon>Dinophilidae</taxon>
        <taxon>Dimorphilus</taxon>
    </lineage>
</organism>
<dbReference type="GO" id="GO:0005634">
    <property type="term" value="C:nucleus"/>
    <property type="evidence" value="ECO:0007669"/>
    <property type="project" value="TreeGrafter"/>
</dbReference>
<dbReference type="PANTHER" id="PTHR10044">
    <property type="entry name" value="INHIBITOR OF APOPTOSIS"/>
    <property type="match status" value="1"/>
</dbReference>
<dbReference type="Proteomes" id="UP000549394">
    <property type="component" value="Unassembled WGS sequence"/>
</dbReference>
<dbReference type="PROSITE" id="PS50143">
    <property type="entry name" value="BIR_REPEAT_2"/>
    <property type="match status" value="2"/>
</dbReference>
<accession>A0A7I8VTA8</accession>
<dbReference type="PANTHER" id="PTHR10044:SF139">
    <property type="entry name" value="DEATH-ASSOCIATED INHIBITOR OF APOPTOSIS 2"/>
    <property type="match status" value="1"/>
</dbReference>
<dbReference type="EMBL" id="CAJFCJ010000009">
    <property type="protein sequence ID" value="CAD5119197.1"/>
    <property type="molecule type" value="Genomic_DNA"/>
</dbReference>
<comment type="caution">
    <text evidence="1">The sequence shown here is derived from an EMBL/GenBank/DDBJ whole genome shotgun (WGS) entry which is preliminary data.</text>
</comment>
<proteinExistence type="predicted"/>
<dbReference type="InterPro" id="IPR050784">
    <property type="entry name" value="IAP"/>
</dbReference>
<dbReference type="Pfam" id="PF00653">
    <property type="entry name" value="BIR"/>
    <property type="match status" value="1"/>
</dbReference>
<keyword evidence="2" id="KW-1185">Reference proteome</keyword>